<comment type="caution">
    <text evidence="2">The sequence shown here is derived from an EMBL/GenBank/DDBJ whole genome shotgun (WGS) entry which is preliminary data.</text>
</comment>
<dbReference type="AlphaFoldDB" id="A0A9P6GL39"/>
<evidence type="ECO:0000313" key="2">
    <source>
        <dbReference type="EMBL" id="KAF9737236.1"/>
    </source>
</evidence>
<accession>A0A9P6GL39</accession>
<feature type="compositionally biased region" description="Polar residues" evidence="1">
    <location>
        <begin position="47"/>
        <end position="67"/>
    </location>
</feature>
<sequence>MKIVRACLHRSIFVGRARAGREPRLRGATGVGTVALDDRDGCNGGFSSAQLNVERPTSVQRSSSNRGRQTRVLRVAASIATLNPAVALRSPQPLAASPRSGEKVKKGMARWGDNGAPRQTLDSASSRPLRWAGREADALKLPAFLVAHAAGGDSKTLPART</sequence>
<organism evidence="2 3">
    <name type="scientific">Paraphaeosphaeria minitans</name>
    <dbReference type="NCBI Taxonomy" id="565426"/>
    <lineage>
        <taxon>Eukaryota</taxon>
        <taxon>Fungi</taxon>
        <taxon>Dikarya</taxon>
        <taxon>Ascomycota</taxon>
        <taxon>Pezizomycotina</taxon>
        <taxon>Dothideomycetes</taxon>
        <taxon>Pleosporomycetidae</taxon>
        <taxon>Pleosporales</taxon>
        <taxon>Massarineae</taxon>
        <taxon>Didymosphaeriaceae</taxon>
        <taxon>Paraphaeosphaeria</taxon>
    </lineage>
</organism>
<dbReference type="Proteomes" id="UP000756921">
    <property type="component" value="Unassembled WGS sequence"/>
</dbReference>
<evidence type="ECO:0000313" key="3">
    <source>
        <dbReference type="Proteomes" id="UP000756921"/>
    </source>
</evidence>
<name>A0A9P6GL39_9PLEO</name>
<feature type="region of interest" description="Disordered" evidence="1">
    <location>
        <begin position="47"/>
        <end position="69"/>
    </location>
</feature>
<proteinExistence type="predicted"/>
<keyword evidence="3" id="KW-1185">Reference proteome</keyword>
<feature type="region of interest" description="Disordered" evidence="1">
    <location>
        <begin position="90"/>
        <end position="128"/>
    </location>
</feature>
<gene>
    <name evidence="2" type="ORF">PMIN01_05015</name>
</gene>
<protein>
    <submittedName>
        <fullName evidence="2">Uncharacterized protein</fullName>
    </submittedName>
</protein>
<dbReference type="EMBL" id="WJXW01000004">
    <property type="protein sequence ID" value="KAF9737236.1"/>
    <property type="molecule type" value="Genomic_DNA"/>
</dbReference>
<evidence type="ECO:0000256" key="1">
    <source>
        <dbReference type="SAM" id="MobiDB-lite"/>
    </source>
</evidence>
<reference evidence="2" key="1">
    <citation type="journal article" date="2020" name="Mol. Plant Microbe Interact.">
        <title>Genome Sequence of the Biocontrol Agent Coniothyrium minitans strain Conio (IMI 134523).</title>
        <authorList>
            <person name="Patel D."/>
            <person name="Shittu T.A."/>
            <person name="Baroncelli R."/>
            <person name="Muthumeenakshi S."/>
            <person name="Osborne T.H."/>
            <person name="Janganan T.K."/>
            <person name="Sreenivasaprasad S."/>
        </authorList>
    </citation>
    <scope>NUCLEOTIDE SEQUENCE</scope>
    <source>
        <strain evidence="2">Conio</strain>
    </source>
</reference>